<feature type="domain" description="Aminoacyl-tRNA synthetase class Ia" evidence="11">
    <location>
        <begin position="481"/>
        <end position="645"/>
    </location>
</feature>
<dbReference type="Proteomes" id="UP000829685">
    <property type="component" value="Unassembled WGS sequence"/>
</dbReference>
<dbReference type="Gene3D" id="3.40.50.620">
    <property type="entry name" value="HUPs"/>
    <property type="match status" value="2"/>
</dbReference>
<dbReference type="GO" id="GO:0004823">
    <property type="term" value="F:leucine-tRNA ligase activity"/>
    <property type="evidence" value="ECO:0007669"/>
    <property type="project" value="UniProtKB-EC"/>
</dbReference>
<dbReference type="PANTHER" id="PTHR43740">
    <property type="entry name" value="LEUCYL-TRNA SYNTHETASE"/>
    <property type="match status" value="1"/>
</dbReference>
<dbReference type="SUPFAM" id="SSF52374">
    <property type="entry name" value="Nucleotidylyl transferase"/>
    <property type="match status" value="1"/>
</dbReference>
<evidence type="ECO:0000259" key="12">
    <source>
        <dbReference type="Pfam" id="PF08264"/>
    </source>
</evidence>
<dbReference type="PRINTS" id="PR00985">
    <property type="entry name" value="TRNASYNTHLEU"/>
</dbReference>
<dbReference type="Gene3D" id="1.10.730.10">
    <property type="entry name" value="Isoleucyl-tRNA Synthetase, Domain 1"/>
    <property type="match status" value="1"/>
</dbReference>
<dbReference type="SUPFAM" id="SSF50677">
    <property type="entry name" value="ValRS/IleRS/LeuRS editing domain"/>
    <property type="match status" value="1"/>
</dbReference>
<dbReference type="InterPro" id="IPR025709">
    <property type="entry name" value="Leu_tRNA-synth_edit"/>
</dbReference>
<reference evidence="14" key="1">
    <citation type="submission" date="2021-03" db="EMBL/GenBank/DDBJ databases">
        <title>Revisited historic fungal species revealed as producer of novel bioactive compounds through whole genome sequencing and comparative genomics.</title>
        <authorList>
            <person name="Vignolle G.A."/>
            <person name="Hochenegger N."/>
            <person name="Mach R.L."/>
            <person name="Mach-Aigner A.R."/>
            <person name="Javad Rahimi M."/>
            <person name="Salim K.A."/>
            <person name="Chan C.M."/>
            <person name="Lim L.B.L."/>
            <person name="Cai F."/>
            <person name="Druzhinina I.S."/>
            <person name="U'Ren J.M."/>
            <person name="Derntl C."/>
        </authorList>
    </citation>
    <scope>NUCLEOTIDE SEQUENCE</scope>
    <source>
        <strain evidence="14">TUCIM 5799</strain>
    </source>
</reference>
<dbReference type="GO" id="GO:0005739">
    <property type="term" value="C:mitochondrion"/>
    <property type="evidence" value="ECO:0007669"/>
    <property type="project" value="TreeGrafter"/>
</dbReference>
<dbReference type="GO" id="GO:0005524">
    <property type="term" value="F:ATP binding"/>
    <property type="evidence" value="ECO:0007669"/>
    <property type="project" value="UniProtKB-KW"/>
</dbReference>
<evidence type="ECO:0000256" key="10">
    <source>
        <dbReference type="RuleBase" id="RU363035"/>
    </source>
</evidence>
<dbReference type="InterPro" id="IPR009008">
    <property type="entry name" value="Val/Leu/Ile-tRNA-synth_edit"/>
</dbReference>
<organism evidence="14 15">
    <name type="scientific">Neoarthrinium moseri</name>
    <dbReference type="NCBI Taxonomy" id="1658444"/>
    <lineage>
        <taxon>Eukaryota</taxon>
        <taxon>Fungi</taxon>
        <taxon>Dikarya</taxon>
        <taxon>Ascomycota</taxon>
        <taxon>Pezizomycotina</taxon>
        <taxon>Sordariomycetes</taxon>
        <taxon>Xylariomycetidae</taxon>
        <taxon>Amphisphaeriales</taxon>
        <taxon>Apiosporaceae</taxon>
        <taxon>Neoarthrinium</taxon>
    </lineage>
</organism>
<dbReference type="InterPro" id="IPR014729">
    <property type="entry name" value="Rossmann-like_a/b/a_fold"/>
</dbReference>
<keyword evidence="6 10" id="KW-0648">Protein biosynthesis</keyword>
<evidence type="ECO:0000313" key="15">
    <source>
        <dbReference type="Proteomes" id="UP000829685"/>
    </source>
</evidence>
<dbReference type="Pfam" id="PF08264">
    <property type="entry name" value="Anticodon_1"/>
    <property type="match status" value="1"/>
</dbReference>
<keyword evidence="3 10" id="KW-0436">Ligase</keyword>
<dbReference type="GO" id="GO:0032543">
    <property type="term" value="P:mitochondrial translation"/>
    <property type="evidence" value="ECO:0007669"/>
    <property type="project" value="TreeGrafter"/>
</dbReference>
<feature type="domain" description="Leucyl-tRNA synthetase editing" evidence="13">
    <location>
        <begin position="275"/>
        <end position="465"/>
    </location>
</feature>
<feature type="domain" description="Aminoacyl-tRNA synthetase class Ia" evidence="11">
    <location>
        <begin position="92"/>
        <end position="263"/>
    </location>
</feature>
<dbReference type="Pfam" id="PF13603">
    <property type="entry name" value="tRNA-synt_1_2"/>
    <property type="match status" value="1"/>
</dbReference>
<protein>
    <recommendedName>
        <fullName evidence="2">leucine--tRNA ligase</fullName>
        <ecNumber evidence="2">6.1.1.4</ecNumber>
    </recommendedName>
    <alternativeName>
        <fullName evidence="8">Leucyl-tRNA synthetase</fullName>
    </alternativeName>
</protein>
<evidence type="ECO:0000256" key="7">
    <source>
        <dbReference type="ARBA" id="ARBA00023146"/>
    </source>
</evidence>
<dbReference type="GO" id="GO:0002161">
    <property type="term" value="F:aminoacyl-tRNA deacylase activity"/>
    <property type="evidence" value="ECO:0007669"/>
    <property type="project" value="InterPro"/>
</dbReference>
<dbReference type="FunFam" id="1.10.730.10:FF:000002">
    <property type="entry name" value="Leucine--tRNA ligase"/>
    <property type="match status" value="1"/>
</dbReference>
<keyword evidence="7 10" id="KW-0030">Aminoacyl-tRNA synthetase</keyword>
<evidence type="ECO:0000259" key="11">
    <source>
        <dbReference type="Pfam" id="PF00133"/>
    </source>
</evidence>
<dbReference type="NCBIfam" id="TIGR00396">
    <property type="entry name" value="leuS_bact"/>
    <property type="match status" value="1"/>
</dbReference>
<dbReference type="EMBL" id="JAFIMR010000007">
    <property type="protein sequence ID" value="KAI1876454.1"/>
    <property type="molecule type" value="Genomic_DNA"/>
</dbReference>
<dbReference type="InterPro" id="IPR002300">
    <property type="entry name" value="aa-tRNA-synth_Ia"/>
</dbReference>
<dbReference type="SUPFAM" id="SSF47323">
    <property type="entry name" value="Anticodon-binding domain of a subclass of class I aminoacyl-tRNA synthetases"/>
    <property type="match status" value="1"/>
</dbReference>
<keyword evidence="15" id="KW-1185">Reference proteome</keyword>
<accession>A0A9P9WRK6</accession>
<dbReference type="GO" id="GO:0006429">
    <property type="term" value="P:leucyl-tRNA aminoacylation"/>
    <property type="evidence" value="ECO:0007669"/>
    <property type="project" value="InterPro"/>
</dbReference>
<comment type="catalytic activity">
    <reaction evidence="9">
        <text>tRNA(Leu) + L-leucine + ATP = L-leucyl-tRNA(Leu) + AMP + diphosphate</text>
        <dbReference type="Rhea" id="RHEA:11688"/>
        <dbReference type="Rhea" id="RHEA-COMP:9613"/>
        <dbReference type="Rhea" id="RHEA-COMP:9622"/>
        <dbReference type="ChEBI" id="CHEBI:30616"/>
        <dbReference type="ChEBI" id="CHEBI:33019"/>
        <dbReference type="ChEBI" id="CHEBI:57427"/>
        <dbReference type="ChEBI" id="CHEBI:78442"/>
        <dbReference type="ChEBI" id="CHEBI:78494"/>
        <dbReference type="ChEBI" id="CHEBI:456215"/>
        <dbReference type="EC" id="6.1.1.4"/>
    </reaction>
</comment>
<comment type="similarity">
    <text evidence="1 10">Belongs to the class-I aminoacyl-tRNA synthetase family.</text>
</comment>
<dbReference type="Pfam" id="PF00133">
    <property type="entry name" value="tRNA-synt_1"/>
    <property type="match status" value="3"/>
</dbReference>
<dbReference type="InterPro" id="IPR013155">
    <property type="entry name" value="M/V/L/I-tRNA-synth_anticd-bd"/>
</dbReference>
<evidence type="ECO:0000256" key="9">
    <source>
        <dbReference type="ARBA" id="ARBA00047469"/>
    </source>
</evidence>
<evidence type="ECO:0000256" key="8">
    <source>
        <dbReference type="ARBA" id="ARBA00030520"/>
    </source>
</evidence>
<dbReference type="CDD" id="cd00812">
    <property type="entry name" value="LeuRS_core"/>
    <property type="match status" value="1"/>
</dbReference>
<evidence type="ECO:0000256" key="5">
    <source>
        <dbReference type="ARBA" id="ARBA00022840"/>
    </source>
</evidence>
<proteinExistence type="inferred from homology"/>
<comment type="caution">
    <text evidence="14">The sequence shown here is derived from an EMBL/GenBank/DDBJ whole genome shotgun (WGS) entry which is preliminary data.</text>
</comment>
<evidence type="ECO:0000256" key="1">
    <source>
        <dbReference type="ARBA" id="ARBA00005594"/>
    </source>
</evidence>
<name>A0A9P9WRK6_9PEZI</name>
<sequence length="958" mass="107304">MQSLLHHTRARLGRRVASLRIGTPAIRCHASTNAPRRSDASRLDLPALDEKWRKAWKQNGSASNPNGTSLTSNHAASAPAAGRNMYILPMFPYPSGNLHLGHLRVYTIADVMARYHRLQGKQVLLPMGWDAFGLPAENAAIERGIDPAVWTRDNIARMKEQLGVMNGSFDWSREFATCDPDFYGQTQRMFLLLMEKGLVERRKAEVNWDPVENTVLANEQVDAAGRSWRSGAKVEKRQLEQWFFRITKYQESLQEDLEKLALDDAWPEMVLTQQRNWLGRTDGAYYQFALKPDLPDVVQLPVLESLKVYTTRPETIFAAQYLALSPQSSLVQSLADRDDKLRAFLAEAKDLPHTSMAGYKIPYLAATSPLGSHTGEAIPVYVAAYVRADYETGALMGVPAHDLRDFNFWKVHCPGEPIKRAVSPTEGEPTVNSGEPYLSAGFMTSLAKSYEGQPSEQAAQGIVQEIASDSGLAEPIVKWKLHDWLISRQRYWGTPIPIIHCASCGPQPVPDEELPVALPRLDHHWAEARTGNPLEIAEDWIRTECPKCHGPARRDTDTMDTFVDSSWYFMRFADPTNSKLPISKSALQENLPVDLYIGGVEHAILHLLYARFFFKAVVDALYPEYAAETHLIEPFKRLITQGMVHGRTYSDPETGRFLKPDEVDLSDASNPKVVETGAKPNVTFEKMSKSKHNGVDPTTFIAQYGADATRAHMLFQAPVSDVVNWDEDKIAGITRWLKRLHKFVAALSPVKGGPAWNGKEYFGKSTAGFDREATAQWDADVDVWRATQKGIAAVTLSYEKVYALNTTVSHLMEWTNVLLESPASELVKIESSSRLIHLMAPITPAFAEECWSLLHPSSDGIFESTQRNWPETDGTLEMLGQSYIRCAVQVNGKLRCVVAVSKPPQELKQGSPEFRDWFVEQIMQSEEARHKVMKPECDIRAAKKAFVVKGGQTANFVL</sequence>
<dbReference type="InterPro" id="IPR001412">
    <property type="entry name" value="aa-tRNA-synth_I_CS"/>
</dbReference>
<evidence type="ECO:0000256" key="3">
    <source>
        <dbReference type="ARBA" id="ARBA00022598"/>
    </source>
</evidence>
<dbReference type="InterPro" id="IPR009080">
    <property type="entry name" value="tRNAsynth_Ia_anticodon-bd"/>
</dbReference>
<dbReference type="InterPro" id="IPR002302">
    <property type="entry name" value="Leu-tRNA-ligase"/>
</dbReference>
<gene>
    <name evidence="14" type="ORF">JX265_003980</name>
</gene>
<evidence type="ECO:0000313" key="14">
    <source>
        <dbReference type="EMBL" id="KAI1876454.1"/>
    </source>
</evidence>
<dbReference type="EC" id="6.1.1.4" evidence="2"/>
<evidence type="ECO:0000256" key="2">
    <source>
        <dbReference type="ARBA" id="ARBA00013164"/>
    </source>
</evidence>
<evidence type="ECO:0000256" key="6">
    <source>
        <dbReference type="ARBA" id="ARBA00022917"/>
    </source>
</evidence>
<feature type="domain" description="Aminoacyl-tRNA synthetase class Ia" evidence="11">
    <location>
        <begin position="685"/>
        <end position="725"/>
    </location>
</feature>
<dbReference type="PANTHER" id="PTHR43740:SF2">
    <property type="entry name" value="LEUCINE--TRNA LIGASE, MITOCHONDRIAL"/>
    <property type="match status" value="1"/>
</dbReference>
<evidence type="ECO:0000256" key="4">
    <source>
        <dbReference type="ARBA" id="ARBA00022741"/>
    </source>
</evidence>
<evidence type="ECO:0000259" key="13">
    <source>
        <dbReference type="Pfam" id="PF13603"/>
    </source>
</evidence>
<feature type="domain" description="Methionyl/Valyl/Leucyl/Isoleucyl-tRNA synthetase anticodon-binding" evidence="12">
    <location>
        <begin position="784"/>
        <end position="900"/>
    </location>
</feature>
<keyword evidence="4 10" id="KW-0547">Nucleotide-binding</keyword>
<dbReference type="PROSITE" id="PS00178">
    <property type="entry name" value="AA_TRNA_LIGASE_I"/>
    <property type="match status" value="1"/>
</dbReference>
<keyword evidence="5 10" id="KW-0067">ATP-binding</keyword>
<dbReference type="AlphaFoldDB" id="A0A9P9WRK6"/>